<reference evidence="2" key="1">
    <citation type="journal article" date="2019" name="Int. J. Syst. Evol. Microbiol.">
        <title>The Global Catalogue of Microorganisms (GCM) 10K type strain sequencing project: providing services to taxonomists for standard genome sequencing and annotation.</title>
        <authorList>
            <consortium name="The Broad Institute Genomics Platform"/>
            <consortium name="The Broad Institute Genome Sequencing Center for Infectious Disease"/>
            <person name="Wu L."/>
            <person name="Ma J."/>
        </authorList>
    </citation>
    <scope>NUCLEOTIDE SEQUENCE [LARGE SCALE GENOMIC DNA]</scope>
    <source>
        <strain evidence="2">JCM 16083</strain>
    </source>
</reference>
<keyword evidence="1" id="KW-0808">Transferase</keyword>
<organism evidence="1 2">
    <name type="scientific">Wandonia haliotis</name>
    <dbReference type="NCBI Taxonomy" id="574963"/>
    <lineage>
        <taxon>Bacteria</taxon>
        <taxon>Pseudomonadati</taxon>
        <taxon>Bacteroidota</taxon>
        <taxon>Flavobacteriia</taxon>
        <taxon>Flavobacteriales</taxon>
        <taxon>Crocinitomicaceae</taxon>
        <taxon>Wandonia</taxon>
    </lineage>
</organism>
<dbReference type="EMBL" id="BAAAFH010000022">
    <property type="protein sequence ID" value="GAA0876760.1"/>
    <property type="molecule type" value="Genomic_DNA"/>
</dbReference>
<accession>A0ABP3Y5M3</accession>
<evidence type="ECO:0000313" key="1">
    <source>
        <dbReference type="EMBL" id="GAA0876760.1"/>
    </source>
</evidence>
<name>A0ABP3Y5M3_9FLAO</name>
<dbReference type="Gene3D" id="3.40.50.150">
    <property type="entry name" value="Vaccinia Virus protein VP39"/>
    <property type="match status" value="1"/>
</dbReference>
<dbReference type="SUPFAM" id="SSF53335">
    <property type="entry name" value="S-adenosyl-L-methionine-dependent methyltransferases"/>
    <property type="match status" value="1"/>
</dbReference>
<dbReference type="Pfam" id="PF13578">
    <property type="entry name" value="Methyltransf_24"/>
    <property type="match status" value="1"/>
</dbReference>
<proteinExistence type="predicted"/>
<keyword evidence="1" id="KW-0489">Methyltransferase</keyword>
<sequence length="254" mass="30039">MKRLPSIFYYVFRSKKRHGTHSPFVYEFVDKCIRHKPGPKEQQIIRSYQKKVKRDTTLIQVADFGAGSKKLGQQRQIKEIYSIGKSGKKYGQLLFSLTRYYQPKRILEMGTSLGTGTLYLHLGNPSAQLTSIEGCSKTLAYTIENFPVHSKQIQFIQETFKDYLNRYDGEKFDLIFIDGDHRGASLKEYVRQLLPHTHDHTIWILDDIRWSDDMWQTWQEISQQENFHVSMDLLRMGILVLRPEQFKEHFYIHI</sequence>
<comment type="caution">
    <text evidence="1">The sequence shown here is derived from an EMBL/GenBank/DDBJ whole genome shotgun (WGS) entry which is preliminary data.</text>
</comment>
<dbReference type="GO" id="GO:0032259">
    <property type="term" value="P:methylation"/>
    <property type="evidence" value="ECO:0007669"/>
    <property type="project" value="UniProtKB-KW"/>
</dbReference>
<protein>
    <submittedName>
        <fullName evidence="1">Class I SAM-dependent methyltransferase</fullName>
    </submittedName>
</protein>
<dbReference type="GO" id="GO:0008168">
    <property type="term" value="F:methyltransferase activity"/>
    <property type="evidence" value="ECO:0007669"/>
    <property type="project" value="UniProtKB-KW"/>
</dbReference>
<keyword evidence="2" id="KW-1185">Reference proteome</keyword>
<gene>
    <name evidence="1" type="ORF">GCM10009118_31700</name>
</gene>
<dbReference type="RefSeq" id="WP_343790266.1">
    <property type="nucleotide sequence ID" value="NZ_BAAAFH010000022.1"/>
</dbReference>
<dbReference type="Proteomes" id="UP001501126">
    <property type="component" value="Unassembled WGS sequence"/>
</dbReference>
<dbReference type="InterPro" id="IPR029063">
    <property type="entry name" value="SAM-dependent_MTases_sf"/>
</dbReference>
<evidence type="ECO:0000313" key="2">
    <source>
        <dbReference type="Proteomes" id="UP001501126"/>
    </source>
</evidence>